<dbReference type="AlphaFoldDB" id="A0A4R6V538"/>
<proteinExistence type="predicted"/>
<reference evidence="1 2" key="1">
    <citation type="submission" date="2019-03" db="EMBL/GenBank/DDBJ databases">
        <title>Genomic Encyclopedia of Type Strains, Phase IV (KMG-IV): sequencing the most valuable type-strain genomes for metagenomic binning, comparative biology and taxonomic classification.</title>
        <authorList>
            <person name="Goeker M."/>
        </authorList>
    </citation>
    <scope>NUCLEOTIDE SEQUENCE [LARGE SCALE GENOMIC DNA]</scope>
    <source>
        <strain evidence="1 2">DSM 46770</strain>
    </source>
</reference>
<evidence type="ECO:0000313" key="2">
    <source>
        <dbReference type="Proteomes" id="UP000295281"/>
    </source>
</evidence>
<dbReference type="EMBL" id="SNYN01000001">
    <property type="protein sequence ID" value="TDQ55424.1"/>
    <property type="molecule type" value="Genomic_DNA"/>
</dbReference>
<evidence type="ECO:0000313" key="1">
    <source>
        <dbReference type="EMBL" id="TDQ55424.1"/>
    </source>
</evidence>
<evidence type="ECO:0008006" key="3">
    <source>
        <dbReference type="Google" id="ProtNLM"/>
    </source>
</evidence>
<gene>
    <name evidence="1" type="ORF">EV190_101751</name>
</gene>
<dbReference type="RefSeq" id="WP_133739945.1">
    <property type="nucleotide sequence ID" value="NZ_SNYN01000001.1"/>
</dbReference>
<dbReference type="Proteomes" id="UP000295281">
    <property type="component" value="Unassembled WGS sequence"/>
</dbReference>
<organism evidence="1 2">
    <name type="scientific">Actinorugispora endophytica</name>
    <dbReference type="NCBI Taxonomy" id="1605990"/>
    <lineage>
        <taxon>Bacteria</taxon>
        <taxon>Bacillati</taxon>
        <taxon>Actinomycetota</taxon>
        <taxon>Actinomycetes</taxon>
        <taxon>Streptosporangiales</taxon>
        <taxon>Nocardiopsidaceae</taxon>
        <taxon>Actinorugispora</taxon>
    </lineage>
</organism>
<protein>
    <recommendedName>
        <fullName evidence="3">Beta-lactamase</fullName>
    </recommendedName>
</protein>
<name>A0A4R6V538_9ACTN</name>
<accession>A0A4R6V538</accession>
<sequence length="87" mass="9217">MIIPSEGVVDPRFGAVRDVVWTLGFRHDEGEVGTGGIGGGAAWWSPERGYAMACLTRRLADHSRVDAVAAVEEALDDAPEGRVRPGA</sequence>
<comment type="caution">
    <text evidence="1">The sequence shown here is derived from an EMBL/GenBank/DDBJ whole genome shotgun (WGS) entry which is preliminary data.</text>
</comment>
<keyword evidence="2" id="KW-1185">Reference proteome</keyword>